<proteinExistence type="inferred from homology"/>
<keyword evidence="7 9" id="KW-1133">Transmembrane helix</keyword>
<accession>A0ABP9E5N2</accession>
<comment type="caution">
    <text evidence="10">The sequence shown here is derived from an EMBL/GenBank/DDBJ whole genome shotgun (WGS) entry which is preliminary data.</text>
</comment>
<comment type="similarity">
    <text evidence="3 9">Belongs to the CobD/CbiB family.</text>
</comment>
<sequence>MRAAPYVLGAVAGYLADARLGDPRRGHPVALFGSAASRLERALWRDHRGAGALYTAACVGTVAAGALAAERALRHRPVGRAALAAGAAFTVLGGTSLTREARTVGRALESGDLAAARERLPHLCGRDPSALDGQQIARAVVESVAENTADAVVNALVWGAVAGAPGLLAFRAVNTLDAMVGHKSPRHRRFGWASARLDDVAGWPGARLTALLTVAAAPSPAGAWRVWRRDGSSHPSPNAGQAESAFAGGLGVRLGGTLAYGTRVEHRPVLGGELRPVAVADIERACRLSRRVGALALAVTVGARALLKGGGRG</sequence>
<evidence type="ECO:0000313" key="10">
    <source>
        <dbReference type="EMBL" id="GAA4868689.1"/>
    </source>
</evidence>
<dbReference type="Proteomes" id="UP001501752">
    <property type="component" value="Unassembled WGS sequence"/>
</dbReference>
<evidence type="ECO:0000256" key="3">
    <source>
        <dbReference type="ARBA" id="ARBA00006263"/>
    </source>
</evidence>
<keyword evidence="8 9" id="KW-0472">Membrane</keyword>
<evidence type="ECO:0000256" key="2">
    <source>
        <dbReference type="ARBA" id="ARBA00004953"/>
    </source>
</evidence>
<dbReference type="NCBIfam" id="NF002276">
    <property type="entry name" value="PRK01209.1-4"/>
    <property type="match status" value="1"/>
</dbReference>
<evidence type="ECO:0000313" key="11">
    <source>
        <dbReference type="Proteomes" id="UP001501752"/>
    </source>
</evidence>
<name>A0ABP9E5N2_9ACTN</name>
<keyword evidence="11" id="KW-1185">Reference proteome</keyword>
<dbReference type="RefSeq" id="WP_345699484.1">
    <property type="nucleotide sequence ID" value="NZ_BAABIS010000001.1"/>
</dbReference>
<dbReference type="Pfam" id="PF03186">
    <property type="entry name" value="CobD_Cbib"/>
    <property type="match status" value="1"/>
</dbReference>
<comment type="subcellular location">
    <subcellularLocation>
        <location evidence="1 9">Cell membrane</location>
        <topology evidence="1 9">Multi-pass membrane protein</topology>
    </subcellularLocation>
</comment>
<evidence type="ECO:0000256" key="5">
    <source>
        <dbReference type="ARBA" id="ARBA00022573"/>
    </source>
</evidence>
<gene>
    <name evidence="9" type="primary">cobD</name>
    <name evidence="10" type="ORF">GCM10023235_54210</name>
</gene>
<reference evidence="11" key="1">
    <citation type="journal article" date="2019" name="Int. J. Syst. Evol. Microbiol.">
        <title>The Global Catalogue of Microorganisms (GCM) 10K type strain sequencing project: providing services to taxonomists for standard genome sequencing and annotation.</title>
        <authorList>
            <consortium name="The Broad Institute Genomics Platform"/>
            <consortium name="The Broad Institute Genome Sequencing Center for Infectious Disease"/>
            <person name="Wu L."/>
            <person name="Ma J."/>
        </authorList>
    </citation>
    <scope>NUCLEOTIDE SEQUENCE [LARGE SCALE GENOMIC DNA]</scope>
    <source>
        <strain evidence="11">JCM 13006</strain>
    </source>
</reference>
<organism evidence="10 11">
    <name type="scientific">Kitasatospora terrestris</name>
    <dbReference type="NCBI Taxonomy" id="258051"/>
    <lineage>
        <taxon>Bacteria</taxon>
        <taxon>Bacillati</taxon>
        <taxon>Actinomycetota</taxon>
        <taxon>Actinomycetes</taxon>
        <taxon>Kitasatosporales</taxon>
        <taxon>Streptomycetaceae</taxon>
        <taxon>Kitasatospora</taxon>
    </lineage>
</organism>
<comment type="pathway">
    <text evidence="2 9">Cofactor biosynthesis; adenosylcobalamin biosynthesis.</text>
</comment>
<dbReference type="PANTHER" id="PTHR34308">
    <property type="entry name" value="COBALAMIN BIOSYNTHESIS PROTEIN CBIB"/>
    <property type="match status" value="1"/>
</dbReference>
<keyword evidence="5 9" id="KW-0169">Cobalamin biosynthesis</keyword>
<evidence type="ECO:0000256" key="8">
    <source>
        <dbReference type="ARBA" id="ARBA00023136"/>
    </source>
</evidence>
<dbReference type="EMBL" id="BAABIS010000001">
    <property type="protein sequence ID" value="GAA4868689.1"/>
    <property type="molecule type" value="Genomic_DNA"/>
</dbReference>
<evidence type="ECO:0000256" key="9">
    <source>
        <dbReference type="HAMAP-Rule" id="MF_00024"/>
    </source>
</evidence>
<dbReference type="NCBIfam" id="TIGR00380">
    <property type="entry name" value="cobal_cbiB"/>
    <property type="match status" value="1"/>
</dbReference>
<dbReference type="HAMAP" id="MF_00024">
    <property type="entry name" value="CobD_CbiB"/>
    <property type="match status" value="1"/>
</dbReference>
<protein>
    <recommendedName>
        <fullName evidence="9">Cobalamin biosynthesis protein CobD</fullName>
    </recommendedName>
</protein>
<keyword evidence="6 9" id="KW-0812">Transmembrane</keyword>
<evidence type="ECO:0000256" key="1">
    <source>
        <dbReference type="ARBA" id="ARBA00004651"/>
    </source>
</evidence>
<evidence type="ECO:0000256" key="4">
    <source>
        <dbReference type="ARBA" id="ARBA00022475"/>
    </source>
</evidence>
<dbReference type="InterPro" id="IPR004485">
    <property type="entry name" value="Cobalamin_biosynth_CobD/CbiB"/>
</dbReference>
<comment type="function">
    <text evidence="9">Converts cobyric acid to cobinamide by the addition of aminopropanol on the F carboxylic group.</text>
</comment>
<keyword evidence="4 9" id="KW-1003">Cell membrane</keyword>
<dbReference type="PANTHER" id="PTHR34308:SF1">
    <property type="entry name" value="COBALAMIN BIOSYNTHESIS PROTEIN CBIB"/>
    <property type="match status" value="1"/>
</dbReference>
<evidence type="ECO:0000256" key="6">
    <source>
        <dbReference type="ARBA" id="ARBA00022692"/>
    </source>
</evidence>
<evidence type="ECO:0000256" key="7">
    <source>
        <dbReference type="ARBA" id="ARBA00022989"/>
    </source>
</evidence>